<keyword evidence="3" id="KW-1185">Reference proteome</keyword>
<evidence type="ECO:0000313" key="2">
    <source>
        <dbReference type="EMBL" id="OEU18276.1"/>
    </source>
</evidence>
<evidence type="ECO:0000313" key="3">
    <source>
        <dbReference type="Proteomes" id="UP000095751"/>
    </source>
</evidence>
<keyword evidence="1" id="KW-0472">Membrane</keyword>
<dbReference type="AlphaFoldDB" id="A0A1E7FJD4"/>
<sequence length="152" mass="17062">MAREDDPLLPVLVKSHRDDDYEAHVDVDEITLFAKKKMNDDEVHVDVDDNILFATNKMKKRIFYAVLVVTVIVMMLMLFINASSAAPAAVITHQLAVIVIGTRSPKIVGRLEIVLFTIRIMVSIDDTREACAFCPCDNSCIVNQSFDQSCFI</sequence>
<dbReference type="InParanoid" id="A0A1E7FJD4"/>
<keyword evidence="1" id="KW-1133">Transmembrane helix</keyword>
<dbReference type="KEGG" id="fcy:FRACYDRAFT_236553"/>
<name>A0A1E7FJD4_9STRA</name>
<organism evidence="2 3">
    <name type="scientific">Fragilariopsis cylindrus CCMP1102</name>
    <dbReference type="NCBI Taxonomy" id="635003"/>
    <lineage>
        <taxon>Eukaryota</taxon>
        <taxon>Sar</taxon>
        <taxon>Stramenopiles</taxon>
        <taxon>Ochrophyta</taxon>
        <taxon>Bacillariophyta</taxon>
        <taxon>Bacillariophyceae</taxon>
        <taxon>Bacillariophycidae</taxon>
        <taxon>Bacillariales</taxon>
        <taxon>Bacillariaceae</taxon>
        <taxon>Fragilariopsis</taxon>
    </lineage>
</organism>
<evidence type="ECO:0000256" key="1">
    <source>
        <dbReference type="SAM" id="Phobius"/>
    </source>
</evidence>
<keyword evidence="1" id="KW-0812">Transmembrane</keyword>
<protein>
    <recommendedName>
        <fullName evidence="4">Transmembrane protein</fullName>
    </recommendedName>
</protein>
<reference evidence="2 3" key="1">
    <citation type="submission" date="2016-09" db="EMBL/GenBank/DDBJ databases">
        <title>Extensive genetic diversity and differential bi-allelic expression allows diatom success in the polar Southern Ocean.</title>
        <authorList>
            <consortium name="DOE Joint Genome Institute"/>
            <person name="Mock T."/>
            <person name="Otillar R.P."/>
            <person name="Strauss J."/>
            <person name="Dupont C."/>
            <person name="Frickenhaus S."/>
            <person name="Maumus F."/>
            <person name="Mcmullan M."/>
            <person name="Sanges R."/>
            <person name="Schmutz J."/>
            <person name="Toseland A."/>
            <person name="Valas R."/>
            <person name="Veluchamy A."/>
            <person name="Ward B.J."/>
            <person name="Allen A."/>
            <person name="Barry K."/>
            <person name="Falciatore A."/>
            <person name="Ferrante M."/>
            <person name="Fortunato A.E."/>
            <person name="Gloeckner G."/>
            <person name="Gruber A."/>
            <person name="Hipkin R."/>
            <person name="Janech M."/>
            <person name="Kroth P."/>
            <person name="Leese F."/>
            <person name="Lindquist E."/>
            <person name="Lyon B.R."/>
            <person name="Martin J."/>
            <person name="Mayer C."/>
            <person name="Parker M."/>
            <person name="Quesneville H."/>
            <person name="Raymond J."/>
            <person name="Uhlig C."/>
            <person name="Valentin K.U."/>
            <person name="Worden A.Z."/>
            <person name="Armbrust E.V."/>
            <person name="Bowler C."/>
            <person name="Green B."/>
            <person name="Moulton V."/>
            <person name="Van Oosterhout C."/>
            <person name="Grigoriev I."/>
        </authorList>
    </citation>
    <scope>NUCLEOTIDE SEQUENCE [LARGE SCALE GENOMIC DNA]</scope>
    <source>
        <strain evidence="2 3">CCMP1102</strain>
    </source>
</reference>
<gene>
    <name evidence="2" type="ORF">FRACYDRAFT_236553</name>
</gene>
<dbReference type="EMBL" id="KV784356">
    <property type="protein sequence ID" value="OEU18276.1"/>
    <property type="molecule type" value="Genomic_DNA"/>
</dbReference>
<evidence type="ECO:0008006" key="4">
    <source>
        <dbReference type="Google" id="ProtNLM"/>
    </source>
</evidence>
<accession>A0A1E7FJD4</accession>
<feature type="transmembrane region" description="Helical" evidence="1">
    <location>
        <begin position="62"/>
        <end position="80"/>
    </location>
</feature>
<dbReference type="Proteomes" id="UP000095751">
    <property type="component" value="Unassembled WGS sequence"/>
</dbReference>
<proteinExistence type="predicted"/>